<sequence>MRFVAMLAVAGTLTTTPVPAEDISYIEMAAFALLSRALCDLPDPAMYDQMIRAAMSDLGIDREAAEQVATFRAKQIGEQIVNADKTSEFCIGIAQD</sequence>
<dbReference type="Proteomes" id="UP000219465">
    <property type="component" value="Unassembled WGS sequence"/>
</dbReference>
<proteinExistence type="predicted"/>
<keyword evidence="2" id="KW-1185">Reference proteome</keyword>
<reference evidence="2" key="1">
    <citation type="submission" date="2017-08" db="EMBL/GenBank/DDBJ databases">
        <authorList>
            <person name="Varghese N."/>
            <person name="Submissions S."/>
        </authorList>
    </citation>
    <scope>NUCLEOTIDE SEQUENCE [LARGE SCALE GENOMIC DNA]</scope>
    <source>
        <strain evidence="2">KCTC 23107</strain>
    </source>
</reference>
<evidence type="ECO:0000313" key="1">
    <source>
        <dbReference type="EMBL" id="SOE17225.1"/>
    </source>
</evidence>
<dbReference type="EMBL" id="OCPC01000002">
    <property type="protein sequence ID" value="SOE17225.1"/>
    <property type="molecule type" value="Genomic_DNA"/>
</dbReference>
<dbReference type="RefSeq" id="WP_097107593.1">
    <property type="nucleotide sequence ID" value="NZ_OCPC01000002.1"/>
</dbReference>
<gene>
    <name evidence="1" type="ORF">SAMN05877838_2120</name>
</gene>
<protein>
    <submittedName>
        <fullName evidence="1">Uncharacterized protein</fullName>
    </submittedName>
</protein>
<accession>A0A286IAT2</accession>
<organism evidence="1 2">
    <name type="scientific">Hoeflea halophila</name>
    <dbReference type="NCBI Taxonomy" id="714899"/>
    <lineage>
        <taxon>Bacteria</taxon>
        <taxon>Pseudomonadati</taxon>
        <taxon>Pseudomonadota</taxon>
        <taxon>Alphaproteobacteria</taxon>
        <taxon>Hyphomicrobiales</taxon>
        <taxon>Rhizobiaceae</taxon>
        <taxon>Hoeflea</taxon>
    </lineage>
</organism>
<name>A0A286IAT2_9HYPH</name>
<dbReference type="AlphaFoldDB" id="A0A286IAT2"/>
<evidence type="ECO:0000313" key="2">
    <source>
        <dbReference type="Proteomes" id="UP000219465"/>
    </source>
</evidence>